<gene>
    <name evidence="10" type="ordered locus">HFX_5139</name>
    <name evidence="11" type="ORF">BM92_18335</name>
    <name evidence="12" type="ORF">C439_00535</name>
    <name evidence="13" type="ORF">E6P09_17595</name>
</gene>
<reference evidence="10" key="5">
    <citation type="submission" date="2014-05" db="EMBL/GenBank/DDBJ databases">
        <authorList>
            <person name="Wang L."/>
            <person name="Yang H."/>
            <person name="Xiang H."/>
        </authorList>
    </citation>
    <scope>NUCLEOTIDE SEQUENCE</scope>
    <source>
        <strain evidence="10">CGMCC 1.2087</strain>
        <plasmid evidence="10">pHM300</plasmid>
    </source>
</reference>
<keyword evidence="3" id="KW-0479">Metal-binding</keyword>
<dbReference type="GO" id="GO:0005506">
    <property type="term" value="F:iron ion binding"/>
    <property type="evidence" value="ECO:0007669"/>
    <property type="project" value="InterPro"/>
</dbReference>
<dbReference type="EMBL" id="CP001870">
    <property type="protein sequence ID" value="AFK20973.1"/>
    <property type="molecule type" value="Genomic_DNA"/>
</dbReference>
<dbReference type="InterPro" id="IPR015881">
    <property type="entry name" value="ARHD_Rieske_2Fe_2S"/>
</dbReference>
<evidence type="ECO:0000313" key="14">
    <source>
        <dbReference type="Proteomes" id="UP000006469"/>
    </source>
</evidence>
<dbReference type="AlphaFoldDB" id="I3R9R3"/>
<evidence type="ECO:0000256" key="5">
    <source>
        <dbReference type="ARBA" id="ARBA00023002"/>
    </source>
</evidence>
<dbReference type="SUPFAM" id="SSF55961">
    <property type="entry name" value="Bet v1-like"/>
    <property type="match status" value="1"/>
</dbReference>
<dbReference type="EMBL" id="CP007553">
    <property type="protein sequence ID" value="AHZ24163.1"/>
    <property type="molecule type" value="Genomic_DNA"/>
</dbReference>
<dbReference type="Proteomes" id="UP000006469">
    <property type="component" value="Plasmid pHM300"/>
</dbReference>
<dbReference type="EMBL" id="CP039141">
    <property type="protein sequence ID" value="QCQ77144.1"/>
    <property type="molecule type" value="Genomic_DNA"/>
</dbReference>
<dbReference type="EMBL" id="AOLO01000001">
    <property type="protein sequence ID" value="EMA05240.1"/>
    <property type="molecule type" value="Genomic_DNA"/>
</dbReference>
<protein>
    <submittedName>
        <fullName evidence="10 11">Dioxygenase</fullName>
        <ecNumber evidence="10">1.14.12.19</ecNumber>
    </submittedName>
    <submittedName>
        <fullName evidence="12">Putative dioxygenase alpha subunit YeaW / large terminal subunit of phenylpropionate dioxygenase</fullName>
    </submittedName>
    <submittedName>
        <fullName evidence="13">Ring-hydroxylating oxygenase subunit alpha</fullName>
    </submittedName>
</protein>
<dbReference type="KEGG" id="hme:HFX_5139"/>
<dbReference type="OrthoDB" id="6837at2157"/>
<geneLocation type="plasmid" evidence="10 14">
    <name>pHM300</name>
</geneLocation>
<reference evidence="11 16" key="4">
    <citation type="submission" date="2014-04" db="EMBL/GenBank/DDBJ databases">
        <title>Transcriptional profiles of Haloferax mediterranei on the basis of nitrogen availability.</title>
        <authorList>
            <person name="Bautista V."/>
        </authorList>
    </citation>
    <scope>NUCLEOTIDE SEQUENCE [LARGE SCALE GENOMIC DNA]</scope>
    <source>
        <strain evidence="11">ATCC 33500</strain>
        <strain evidence="16">ATCC 33500 / DSM 1411 / JCM 8866 / NBRC 14739 / NCIMB 2177 / R-4</strain>
        <plasmid evidence="11">HMPLAS2</plasmid>
        <plasmid evidence="16">Plasmid HMPLAS2</plasmid>
    </source>
</reference>
<evidence type="ECO:0000256" key="8">
    <source>
        <dbReference type="ARBA" id="ARBA00023027"/>
    </source>
</evidence>
<sequence>MVSGGTNVGTSSQTQTVIEEVGNIRETGTIPSRIHNDNEIHELELERVFSDTWVFVGHESEIPEPGDYAKRYIGDSPFIFVRDDTGEVRVLFDSCQHRGTTVVRAEQGNTSYFRCPYHNWTYKNTGELVGVPHKEQFFKELDTCEHALDSAPQVDSYEGLVFASLSATAPSLDEYLGDFKWYLDLHLKFAEGGMEVVGEPIRWEIDTNWKIGADNFTGDSYHTLATHKSAMDLDIFPPELSAVGAERTPVDVTECSGHSCMLAYLENQEFAGGYPEDIFTETHLSESELRLAKRLVSSVGTVFPNFSFLQMNLNADPENREVTAFLNIRKWQPLGPKKTQVWNWILVPRDSSEEFKQRAYDTGISTFSVAGNFEVDDFAVWDGIAEAAGSTFGKKIGRRSNFQMGVGEMGDATNISDEWPGPGAVYDTNFEDGTMQTFYQSWYRSMTGRPIDSATEDVNE</sequence>
<dbReference type="PATRIC" id="fig|523841.21.peg.105"/>
<dbReference type="Gene3D" id="3.90.380.10">
    <property type="entry name" value="Naphthalene 1,2-dioxygenase Alpha Subunit, Chain A, domain 1"/>
    <property type="match status" value="1"/>
</dbReference>
<evidence type="ECO:0000256" key="1">
    <source>
        <dbReference type="ARBA" id="ARBA00008751"/>
    </source>
</evidence>
<dbReference type="InterPro" id="IPR036922">
    <property type="entry name" value="Rieske_2Fe-2S_sf"/>
</dbReference>
<dbReference type="PROSITE" id="PS51296">
    <property type="entry name" value="RIESKE"/>
    <property type="match status" value="1"/>
</dbReference>
<keyword evidence="5 10" id="KW-0560">Oxidoreductase</keyword>
<dbReference type="InterPro" id="IPR017941">
    <property type="entry name" value="Rieske_2Fe-2S"/>
</dbReference>
<evidence type="ECO:0000313" key="11">
    <source>
        <dbReference type="EMBL" id="AHZ24163.1"/>
    </source>
</evidence>
<keyword evidence="10" id="KW-0614">Plasmid</keyword>
<reference evidence="12 15" key="3">
    <citation type="journal article" date="2014" name="PLoS Genet.">
        <title>Phylogenetically driven sequencing of extremely halophilic archaea reveals strategies for static and dynamic osmo-response.</title>
        <authorList>
            <person name="Becker E.A."/>
            <person name="Seitzer P.M."/>
            <person name="Tritt A."/>
            <person name="Larsen D."/>
            <person name="Krusor M."/>
            <person name="Yao A.I."/>
            <person name="Wu D."/>
            <person name="Madern D."/>
            <person name="Eisen J.A."/>
            <person name="Darling A.E."/>
            <person name="Facciotti M.T."/>
        </authorList>
    </citation>
    <scope>NUCLEOTIDE SEQUENCE [LARGE SCALE GENOMIC DNA]</scope>
    <source>
        <strain evidence="12">ATCC 33500</strain>
        <strain evidence="15">ATCC 33500 / DSM 1411 / JCM 8866 / NBRC 14739 / NCIMB 2177 / R-4</strain>
    </source>
</reference>
<dbReference type="PANTHER" id="PTHR43756:SF1">
    <property type="entry name" value="3-PHENYLPROPIONATE_CINNAMIC ACID DIOXYGENASE SUBUNIT ALPHA"/>
    <property type="match status" value="1"/>
</dbReference>
<comment type="similarity">
    <text evidence="1">Belongs to the bacterial ring-hydroxylating dioxygenase alpha subunit family.</text>
</comment>
<dbReference type="EC" id="1.14.12.19" evidence="10"/>
<geneLocation type="plasmid" evidence="13 17">
    <name>pHME322</name>
</geneLocation>
<keyword evidence="15" id="KW-1185">Reference proteome</keyword>
<dbReference type="PRINTS" id="PR00090">
    <property type="entry name" value="RNGDIOXGNASE"/>
</dbReference>
<keyword evidence="7" id="KW-0411">Iron-sulfur</keyword>
<reference evidence="13 17" key="6">
    <citation type="submission" date="2019-04" db="EMBL/GenBank/DDBJ databases">
        <title>Methylomes of two halophilic Archaea, Haloarcula marismortui and Haloferax mediterranei.</title>
        <authorList>
            <person name="DasSarma S."/>
            <person name="DasSarma P."/>
            <person name="DasSarma S."/>
            <person name="Fomenkov A."/>
            <person name="Vincze T."/>
            <person name="Anton B.P."/>
            <person name="Roberts R.J."/>
        </authorList>
    </citation>
    <scope>NUCLEOTIDE SEQUENCE [LARGE SCALE GENOMIC DNA]</scope>
    <source>
        <strain evidence="13">ATCC 33500</strain>
        <strain evidence="17">ATCC 33500 / DSM 1411 / JCM 8866 / NBRC 14739 / NCIMB 2177 / R-4</strain>
        <plasmid evidence="13 17">pHME322</plasmid>
    </source>
</reference>
<name>I3R9R3_HALMT</name>
<dbReference type="InterPro" id="IPR001663">
    <property type="entry name" value="Rng_hydr_dOase-A"/>
</dbReference>
<keyword evidence="2" id="KW-0001">2Fe-2S</keyword>
<dbReference type="Proteomes" id="UP000011603">
    <property type="component" value="Unassembled WGS sequence"/>
</dbReference>
<keyword evidence="4 10" id="KW-0223">Dioxygenase</keyword>
<dbReference type="GeneID" id="40158270"/>
<dbReference type="PROSITE" id="PS00570">
    <property type="entry name" value="RING_HYDROXYL_ALPHA"/>
    <property type="match status" value="1"/>
</dbReference>
<accession>I3R9R3</accession>
<dbReference type="InterPro" id="IPR015879">
    <property type="entry name" value="Ring_hydroxy_dOase_asu_C_dom"/>
</dbReference>
<evidence type="ECO:0000313" key="12">
    <source>
        <dbReference type="EMBL" id="EMA05240.1"/>
    </source>
</evidence>
<dbReference type="HOGENOM" id="CLU_026244_4_0_2"/>
<evidence type="ECO:0000313" key="15">
    <source>
        <dbReference type="Proteomes" id="UP000011603"/>
    </source>
</evidence>
<reference evidence="10" key="1">
    <citation type="journal article" date="2012" name="Appl. Environ. Microbiol.">
        <title>Identification of the haloarchaeal phasin (PhaP) that functions in polyhydroxyalkanoate accumulation and granule formation in Haloferax mediterranei.</title>
        <authorList>
            <person name="Cai S."/>
            <person name="Cai L."/>
            <person name="Liu H."/>
            <person name="Liu X."/>
            <person name="Han J."/>
            <person name="Zhou J."/>
            <person name="Xiang H."/>
        </authorList>
    </citation>
    <scope>NUCLEOTIDE SEQUENCE</scope>
    <source>
        <strain evidence="10">CGMCC 1.2087</strain>
    </source>
</reference>
<evidence type="ECO:0000256" key="3">
    <source>
        <dbReference type="ARBA" id="ARBA00022723"/>
    </source>
</evidence>
<dbReference type="PANTHER" id="PTHR43756">
    <property type="entry name" value="CHOLINE MONOOXYGENASE, CHLOROPLASTIC"/>
    <property type="match status" value="1"/>
</dbReference>
<reference evidence="10 14" key="2">
    <citation type="journal article" date="2012" name="J. Bacteriol.">
        <title>Complete genome sequence of the metabolically versatile halophilic archaeon Haloferax mediterranei, a poly(3-hydroxybutyrate-co-3-hydroxyvalerate) producer.</title>
        <authorList>
            <person name="Han J."/>
            <person name="Zhang F."/>
            <person name="Hou J."/>
            <person name="Liu X."/>
            <person name="Li M."/>
            <person name="Liu H."/>
            <person name="Cai L."/>
            <person name="Zhang B."/>
            <person name="Chen Y."/>
            <person name="Zhou J."/>
            <person name="Hu S."/>
            <person name="Xiang H."/>
        </authorList>
    </citation>
    <scope>NUCLEOTIDE SEQUENCE [LARGE SCALE GENOMIC DNA]</scope>
    <source>
        <strain evidence="14">ATCC 33500 / DSM 1411 / JCM 8866 / NBRC 14739 / NCIMB 2177 / R-4</strain>
        <strain evidence="10">CGMCC 1.2087</strain>
        <plasmid evidence="14">pHM300</plasmid>
    </source>
</reference>
<geneLocation type="plasmid" evidence="11 16">
    <name>HMPLAS2</name>
</geneLocation>
<proteinExistence type="inferred from homology"/>
<organism evidence="10 14">
    <name type="scientific">Haloferax mediterranei (strain ATCC 33500 / DSM 1411 / JCM 8866 / NBRC 14739 / NCIMB 2177 / R-4)</name>
    <name type="common">Halobacterium mediterranei</name>
    <dbReference type="NCBI Taxonomy" id="523841"/>
    <lineage>
        <taxon>Archaea</taxon>
        <taxon>Methanobacteriati</taxon>
        <taxon>Methanobacteriota</taxon>
        <taxon>Stenosarchaea group</taxon>
        <taxon>Halobacteria</taxon>
        <taxon>Halobacteriales</taxon>
        <taxon>Haloferacaceae</taxon>
        <taxon>Haloferax</taxon>
    </lineage>
</organism>
<dbReference type="SUPFAM" id="SSF50022">
    <property type="entry name" value="ISP domain"/>
    <property type="match status" value="1"/>
</dbReference>
<dbReference type="Proteomes" id="UP000299011">
    <property type="component" value="Plasmid pHME322"/>
</dbReference>
<keyword evidence="8" id="KW-0520">NAD</keyword>
<feature type="domain" description="Rieske" evidence="9">
    <location>
        <begin position="53"/>
        <end position="132"/>
    </location>
</feature>
<dbReference type="GO" id="GO:0051537">
    <property type="term" value="F:2 iron, 2 sulfur cluster binding"/>
    <property type="evidence" value="ECO:0007669"/>
    <property type="project" value="UniProtKB-KW"/>
</dbReference>
<dbReference type="RefSeq" id="WP_004056258.1">
    <property type="nucleotide sequence ID" value="NC_017943.1"/>
</dbReference>
<evidence type="ECO:0000313" key="10">
    <source>
        <dbReference type="EMBL" id="AFK20973.1"/>
    </source>
</evidence>
<evidence type="ECO:0000313" key="17">
    <source>
        <dbReference type="Proteomes" id="UP000299011"/>
    </source>
</evidence>
<evidence type="ECO:0000256" key="7">
    <source>
        <dbReference type="ARBA" id="ARBA00023014"/>
    </source>
</evidence>
<evidence type="ECO:0000259" key="9">
    <source>
        <dbReference type="PROSITE" id="PS51296"/>
    </source>
</evidence>
<keyword evidence="6" id="KW-0408">Iron</keyword>
<evidence type="ECO:0000313" key="13">
    <source>
        <dbReference type="EMBL" id="QCQ77144.1"/>
    </source>
</evidence>
<evidence type="ECO:0000256" key="4">
    <source>
        <dbReference type="ARBA" id="ARBA00022964"/>
    </source>
</evidence>
<evidence type="ECO:0000256" key="2">
    <source>
        <dbReference type="ARBA" id="ARBA00022714"/>
    </source>
</evidence>
<dbReference type="Pfam" id="PF00848">
    <property type="entry name" value="Ring_hydroxyl_A"/>
    <property type="match status" value="1"/>
</dbReference>
<dbReference type="Pfam" id="PF00355">
    <property type="entry name" value="Rieske"/>
    <property type="match status" value="1"/>
</dbReference>
<dbReference type="GO" id="GO:0008695">
    <property type="term" value="F:3-phenylpropionate dioxygenase activity"/>
    <property type="evidence" value="ECO:0007669"/>
    <property type="project" value="UniProtKB-EC"/>
</dbReference>
<evidence type="ECO:0000256" key="6">
    <source>
        <dbReference type="ARBA" id="ARBA00023004"/>
    </source>
</evidence>
<evidence type="ECO:0000313" key="16">
    <source>
        <dbReference type="Proteomes" id="UP000027075"/>
    </source>
</evidence>
<dbReference type="Gene3D" id="2.102.10.10">
    <property type="entry name" value="Rieske [2Fe-2S] iron-sulphur domain"/>
    <property type="match status" value="1"/>
</dbReference>
<dbReference type="Proteomes" id="UP000027075">
    <property type="component" value="Plasmid HMPLAS2"/>
</dbReference>